<protein>
    <submittedName>
        <fullName evidence="10">Glycosyltransferase family 39 protein</fullName>
    </submittedName>
</protein>
<evidence type="ECO:0000313" key="11">
    <source>
        <dbReference type="Proteomes" id="UP000614216"/>
    </source>
</evidence>
<reference evidence="10" key="1">
    <citation type="submission" date="2021-01" db="EMBL/GenBank/DDBJ databases">
        <title>Fulvivirga kasyanovii gen. nov., sp nov., a novel member of the phylum Bacteroidetes isolated from seawater in a mussel farm.</title>
        <authorList>
            <person name="Zhao L.-H."/>
            <person name="Wang Z.-J."/>
        </authorList>
    </citation>
    <scope>NUCLEOTIDE SEQUENCE</scope>
    <source>
        <strain evidence="10">29W222</strain>
    </source>
</reference>
<keyword evidence="4" id="KW-0808">Transferase</keyword>
<evidence type="ECO:0000256" key="3">
    <source>
        <dbReference type="ARBA" id="ARBA00022676"/>
    </source>
</evidence>
<keyword evidence="5 8" id="KW-0812">Transmembrane</keyword>
<evidence type="ECO:0000256" key="7">
    <source>
        <dbReference type="ARBA" id="ARBA00023136"/>
    </source>
</evidence>
<dbReference type="PANTHER" id="PTHR33908:SF3">
    <property type="entry name" value="UNDECAPRENYL PHOSPHATE-ALPHA-4-AMINO-4-DEOXY-L-ARABINOSE ARABINOSYL TRANSFERASE"/>
    <property type="match status" value="1"/>
</dbReference>
<evidence type="ECO:0000259" key="9">
    <source>
        <dbReference type="Pfam" id="PF13231"/>
    </source>
</evidence>
<dbReference type="GO" id="GO:0016763">
    <property type="term" value="F:pentosyltransferase activity"/>
    <property type="evidence" value="ECO:0007669"/>
    <property type="project" value="TreeGrafter"/>
</dbReference>
<feature type="transmembrane region" description="Helical" evidence="8">
    <location>
        <begin position="172"/>
        <end position="204"/>
    </location>
</feature>
<feature type="transmembrane region" description="Helical" evidence="8">
    <location>
        <begin position="81"/>
        <end position="109"/>
    </location>
</feature>
<evidence type="ECO:0000256" key="1">
    <source>
        <dbReference type="ARBA" id="ARBA00004651"/>
    </source>
</evidence>
<dbReference type="GO" id="GO:0005886">
    <property type="term" value="C:plasma membrane"/>
    <property type="evidence" value="ECO:0007669"/>
    <property type="project" value="UniProtKB-SubCell"/>
</dbReference>
<evidence type="ECO:0000256" key="4">
    <source>
        <dbReference type="ARBA" id="ARBA00022679"/>
    </source>
</evidence>
<feature type="transmembrane region" description="Helical" evidence="8">
    <location>
        <begin position="216"/>
        <end position="234"/>
    </location>
</feature>
<comment type="subcellular location">
    <subcellularLocation>
        <location evidence="1">Cell membrane</location>
        <topology evidence="1">Multi-pass membrane protein</topology>
    </subcellularLocation>
</comment>
<evidence type="ECO:0000256" key="6">
    <source>
        <dbReference type="ARBA" id="ARBA00022989"/>
    </source>
</evidence>
<dbReference type="RefSeq" id="WP_202857289.1">
    <property type="nucleotide sequence ID" value="NZ_JAEUGD010000053.1"/>
</dbReference>
<keyword evidence="7 8" id="KW-0472">Membrane</keyword>
<keyword evidence="11" id="KW-1185">Reference proteome</keyword>
<feature type="transmembrane region" description="Helical" evidence="8">
    <location>
        <begin position="317"/>
        <end position="334"/>
    </location>
</feature>
<feature type="transmembrane region" description="Helical" evidence="8">
    <location>
        <begin position="264"/>
        <end position="287"/>
    </location>
</feature>
<gene>
    <name evidence="10" type="ORF">JMN32_15630</name>
</gene>
<organism evidence="10 11">
    <name type="scientific">Fulvivirga marina</name>
    <dbReference type="NCBI Taxonomy" id="2494733"/>
    <lineage>
        <taxon>Bacteria</taxon>
        <taxon>Pseudomonadati</taxon>
        <taxon>Bacteroidota</taxon>
        <taxon>Cytophagia</taxon>
        <taxon>Cytophagales</taxon>
        <taxon>Fulvivirgaceae</taxon>
        <taxon>Fulvivirga</taxon>
    </lineage>
</organism>
<keyword evidence="2" id="KW-1003">Cell membrane</keyword>
<evidence type="ECO:0000256" key="8">
    <source>
        <dbReference type="SAM" id="Phobius"/>
    </source>
</evidence>
<dbReference type="PANTHER" id="PTHR33908">
    <property type="entry name" value="MANNOSYLTRANSFERASE YKCB-RELATED"/>
    <property type="match status" value="1"/>
</dbReference>
<name>A0A937FX99_9BACT</name>
<dbReference type="GO" id="GO:0009103">
    <property type="term" value="P:lipopolysaccharide biosynthetic process"/>
    <property type="evidence" value="ECO:0007669"/>
    <property type="project" value="UniProtKB-ARBA"/>
</dbReference>
<dbReference type="InterPro" id="IPR038731">
    <property type="entry name" value="RgtA/B/C-like"/>
</dbReference>
<dbReference type="AlphaFoldDB" id="A0A937FX99"/>
<evidence type="ECO:0000313" key="10">
    <source>
        <dbReference type="EMBL" id="MBL6447749.1"/>
    </source>
</evidence>
<feature type="transmembrane region" description="Helical" evidence="8">
    <location>
        <begin position="346"/>
        <end position="364"/>
    </location>
</feature>
<dbReference type="GO" id="GO:0010041">
    <property type="term" value="P:response to iron(III) ion"/>
    <property type="evidence" value="ECO:0007669"/>
    <property type="project" value="TreeGrafter"/>
</dbReference>
<accession>A0A937FX99</accession>
<feature type="domain" description="Glycosyltransferase RgtA/B/C/D-like" evidence="9">
    <location>
        <begin position="70"/>
        <end position="225"/>
    </location>
</feature>
<dbReference type="EMBL" id="JAEUGD010000053">
    <property type="protein sequence ID" value="MBL6447749.1"/>
    <property type="molecule type" value="Genomic_DNA"/>
</dbReference>
<feature type="transmembrane region" description="Helical" evidence="8">
    <location>
        <begin position="402"/>
        <end position="421"/>
    </location>
</feature>
<keyword evidence="3" id="KW-0328">Glycosyltransferase</keyword>
<evidence type="ECO:0000256" key="5">
    <source>
        <dbReference type="ARBA" id="ARBA00022692"/>
    </source>
</evidence>
<proteinExistence type="predicted"/>
<feature type="transmembrane region" description="Helical" evidence="8">
    <location>
        <begin position="376"/>
        <end position="395"/>
    </location>
</feature>
<dbReference type="InterPro" id="IPR050297">
    <property type="entry name" value="LipidA_mod_glycosyltrf_83"/>
</dbReference>
<comment type="caution">
    <text evidence="10">The sequence shown here is derived from an EMBL/GenBank/DDBJ whole genome shotgun (WGS) entry which is preliminary data.</text>
</comment>
<sequence>MKPIYKLSGVRVSDLALSILMIFAAIILFSNLATWGVTETSEARYAEISREMYLSGDYMHPRLLKIGHYHKPPLTYWITAFAYSIFGVTAFAARFFLQVALLIQIYLVYRLGQLLFKNSEAAFHSACIYFAFPLVIISSRALTTDAYLTTTVLASIFAWIKYKKGRGIINLYFFYTCMGLGMLIKGPVAFIAPVTVAVASHWLIKKDGRNMIKHHLAGVLILLTVGSSWYIMLWKENHDFFNYFVVDHIFNRFMTNNFGRRQPFWFFIVVAIITTFPWFVMIVNVLFAKKKTAILKLLLIWVFVPLCFFSLSSSKLILYILPIYAGMALAAAYMWHNMILMHKQWLTAYSVFTVLILLGLMLAPLLDKSLLFNTEVYFLVCGVGLVILIAVLLKWHRHKLSLIYYQVLVTSTLTLFSSLLFSSNPEKLHDQKNLAAFISSIPGVDQVYVYNELLPSLAFELNKDIISVNAGSSHLFRETRFEEECSWEDYFIGEEKLNKVNTKESAFVMDEKDGISEEVQGLLCKYSKKRHIEGWVVFYNGRSIYL</sequence>
<feature type="transmembrane region" description="Helical" evidence="8">
    <location>
        <begin position="294"/>
        <end position="311"/>
    </location>
</feature>
<dbReference type="Pfam" id="PF13231">
    <property type="entry name" value="PMT_2"/>
    <property type="match status" value="1"/>
</dbReference>
<feature type="transmembrane region" description="Helical" evidence="8">
    <location>
        <begin position="12"/>
        <end position="33"/>
    </location>
</feature>
<evidence type="ECO:0000256" key="2">
    <source>
        <dbReference type="ARBA" id="ARBA00022475"/>
    </source>
</evidence>
<keyword evidence="6 8" id="KW-1133">Transmembrane helix</keyword>
<dbReference type="Proteomes" id="UP000614216">
    <property type="component" value="Unassembled WGS sequence"/>
</dbReference>
<feature type="transmembrane region" description="Helical" evidence="8">
    <location>
        <begin position="121"/>
        <end position="142"/>
    </location>
</feature>